<reference evidence="11" key="1">
    <citation type="submission" date="2021-01" db="EMBL/GenBank/DDBJ databases">
        <title>Genome sequence of strain Noviherbaspirillum sp. DKR-6.</title>
        <authorList>
            <person name="Chaudhary D.K."/>
        </authorList>
    </citation>
    <scope>NUCLEOTIDE SEQUENCE</scope>
    <source>
        <strain evidence="11">DKR-6</strain>
    </source>
</reference>
<keyword evidence="4 9" id="KW-0732">Signal</keyword>
<evidence type="ECO:0000256" key="4">
    <source>
        <dbReference type="ARBA" id="ARBA00022729"/>
    </source>
</evidence>
<evidence type="ECO:0000256" key="9">
    <source>
        <dbReference type="SAM" id="SignalP"/>
    </source>
</evidence>
<keyword evidence="12" id="KW-1185">Reference proteome</keyword>
<evidence type="ECO:0000256" key="5">
    <source>
        <dbReference type="ARBA" id="ARBA00023002"/>
    </source>
</evidence>
<dbReference type="GO" id="GO:0020037">
    <property type="term" value="F:heme binding"/>
    <property type="evidence" value="ECO:0007669"/>
    <property type="project" value="InterPro"/>
</dbReference>
<keyword evidence="3 7" id="KW-0479">Metal-binding</keyword>
<proteinExistence type="predicted"/>
<keyword evidence="5" id="KW-0560">Oxidoreductase</keyword>
<dbReference type="GO" id="GO:0030313">
    <property type="term" value="C:cell envelope"/>
    <property type="evidence" value="ECO:0007669"/>
    <property type="project" value="UniProtKB-SubCell"/>
</dbReference>
<evidence type="ECO:0000256" key="6">
    <source>
        <dbReference type="ARBA" id="ARBA00023004"/>
    </source>
</evidence>
<feature type="domain" description="Cytochrome c" evidence="10">
    <location>
        <begin position="242"/>
        <end position="420"/>
    </location>
</feature>
<dbReference type="PROSITE" id="PS51007">
    <property type="entry name" value="CYTC"/>
    <property type="match status" value="2"/>
</dbReference>
<dbReference type="PANTHER" id="PTHR30600">
    <property type="entry name" value="CYTOCHROME C PEROXIDASE-RELATED"/>
    <property type="match status" value="1"/>
</dbReference>
<dbReference type="InterPro" id="IPR004852">
    <property type="entry name" value="Di-haem_cyt_c_peroxidsae"/>
</dbReference>
<feature type="signal peptide" evidence="9">
    <location>
        <begin position="1"/>
        <end position="19"/>
    </location>
</feature>
<evidence type="ECO:0000256" key="7">
    <source>
        <dbReference type="PROSITE-ProRule" id="PRU00433"/>
    </source>
</evidence>
<dbReference type="SUPFAM" id="SSF46626">
    <property type="entry name" value="Cytochrome c"/>
    <property type="match status" value="2"/>
</dbReference>
<evidence type="ECO:0000259" key="10">
    <source>
        <dbReference type="PROSITE" id="PS51007"/>
    </source>
</evidence>
<gene>
    <name evidence="11" type="ORF">JJB74_21810</name>
</gene>
<keyword evidence="2 7" id="KW-0349">Heme</keyword>
<keyword evidence="11" id="KW-0575">Peroxidase</keyword>
<dbReference type="GO" id="GO:0009055">
    <property type="term" value="F:electron transfer activity"/>
    <property type="evidence" value="ECO:0007669"/>
    <property type="project" value="InterPro"/>
</dbReference>
<feature type="compositionally biased region" description="Basic and acidic residues" evidence="8">
    <location>
        <begin position="127"/>
        <end position="139"/>
    </location>
</feature>
<dbReference type="EMBL" id="JAEPBG010000011">
    <property type="protein sequence ID" value="MBK4737266.1"/>
    <property type="molecule type" value="Genomic_DNA"/>
</dbReference>
<comment type="caution">
    <text evidence="11">The sequence shown here is derived from an EMBL/GenBank/DDBJ whole genome shotgun (WGS) entry which is preliminary data.</text>
</comment>
<dbReference type="InterPro" id="IPR051395">
    <property type="entry name" value="Cytochrome_c_Peroxidase/MauG"/>
</dbReference>
<name>A0A934SUX9_9BURK</name>
<dbReference type="InterPro" id="IPR036909">
    <property type="entry name" value="Cyt_c-like_dom_sf"/>
</dbReference>
<keyword evidence="6 7" id="KW-0408">Iron</keyword>
<dbReference type="GO" id="GO:0046872">
    <property type="term" value="F:metal ion binding"/>
    <property type="evidence" value="ECO:0007669"/>
    <property type="project" value="UniProtKB-KW"/>
</dbReference>
<dbReference type="PANTHER" id="PTHR30600:SF10">
    <property type="entry name" value="BLL6722 PROTEIN"/>
    <property type="match status" value="1"/>
</dbReference>
<comment type="subcellular location">
    <subcellularLocation>
        <location evidence="1">Cell envelope</location>
    </subcellularLocation>
</comment>
<organism evidence="11 12">
    <name type="scientific">Noviherbaspirillum pedocola</name>
    <dbReference type="NCBI Taxonomy" id="2801341"/>
    <lineage>
        <taxon>Bacteria</taxon>
        <taxon>Pseudomonadati</taxon>
        <taxon>Pseudomonadota</taxon>
        <taxon>Betaproteobacteria</taxon>
        <taxon>Burkholderiales</taxon>
        <taxon>Oxalobacteraceae</taxon>
        <taxon>Noviherbaspirillum</taxon>
    </lineage>
</organism>
<dbReference type="InterPro" id="IPR009056">
    <property type="entry name" value="Cyt_c-like_dom"/>
</dbReference>
<feature type="chain" id="PRO_5037967628" evidence="9">
    <location>
        <begin position="20"/>
        <end position="434"/>
    </location>
</feature>
<dbReference type="RefSeq" id="WP_200595423.1">
    <property type="nucleotide sequence ID" value="NZ_JAEPBG010000011.1"/>
</dbReference>
<feature type="region of interest" description="Disordered" evidence="8">
    <location>
        <begin position="126"/>
        <end position="153"/>
    </location>
</feature>
<dbReference type="Proteomes" id="UP000622890">
    <property type="component" value="Unassembled WGS sequence"/>
</dbReference>
<evidence type="ECO:0000256" key="3">
    <source>
        <dbReference type="ARBA" id="ARBA00022723"/>
    </source>
</evidence>
<evidence type="ECO:0000256" key="8">
    <source>
        <dbReference type="SAM" id="MobiDB-lite"/>
    </source>
</evidence>
<dbReference type="AlphaFoldDB" id="A0A934SUX9"/>
<accession>A0A934SUX9</accession>
<dbReference type="PROSITE" id="PS51257">
    <property type="entry name" value="PROKAR_LIPOPROTEIN"/>
    <property type="match status" value="1"/>
</dbReference>
<dbReference type="Pfam" id="PF03150">
    <property type="entry name" value="CCP_MauG"/>
    <property type="match status" value="1"/>
</dbReference>
<dbReference type="GO" id="GO:0004130">
    <property type="term" value="F:cytochrome-c peroxidase activity"/>
    <property type="evidence" value="ECO:0007669"/>
    <property type="project" value="TreeGrafter"/>
</dbReference>
<evidence type="ECO:0000313" key="12">
    <source>
        <dbReference type="Proteomes" id="UP000622890"/>
    </source>
</evidence>
<dbReference type="Gene3D" id="1.10.760.10">
    <property type="entry name" value="Cytochrome c-like domain"/>
    <property type="match status" value="2"/>
</dbReference>
<protein>
    <submittedName>
        <fullName evidence="11">Cytochrome-c peroxidase</fullName>
    </submittedName>
</protein>
<feature type="domain" description="Cytochrome c" evidence="10">
    <location>
        <begin position="58"/>
        <end position="180"/>
    </location>
</feature>
<sequence length="434" mass="47054">MSVRSLLSALLAVATLAGCDDVQNPDNLSSTSASPAMQPAPTTAGVYGSAAVRPPPAQLAAIGKLMFFDASLSASGKLACSSCHDPRHAYGPPNQLSVQLGGKDLRGAGQRAAPSLRYLQQLPPFTEHFHENDGDDSKDQGPTGGHDWDGRADSAHAQAAGPLLSENEMGNVTRDALVAKLRTTSYASTFRQTFGADIFDHPEEAYAAATMALEVFQQSPVEFYPYTSKYDAYLRGEAKLTRQELHGLDLFNDPAKGNCASCHQSAITSSGFPSFTDFGHVALGAPRNRKLPANADPAYFDMGLCGPQRSDLSARKEYCGLFRTPTLRNVAVKGAFFHSGVFHSLEEVLAFYAQRDSHPRKWYAIADRMANSDIHPFDDLPDAYRENVYRDAPFDRQRKGKDALSSAERRDIIAFLKTLTDADVASAAPTNEKR</sequence>
<evidence type="ECO:0000256" key="1">
    <source>
        <dbReference type="ARBA" id="ARBA00004196"/>
    </source>
</evidence>
<evidence type="ECO:0000313" key="11">
    <source>
        <dbReference type="EMBL" id="MBK4737266.1"/>
    </source>
</evidence>
<evidence type="ECO:0000256" key="2">
    <source>
        <dbReference type="ARBA" id="ARBA00022617"/>
    </source>
</evidence>